<feature type="region of interest" description="Disordered" evidence="5">
    <location>
        <begin position="331"/>
        <end position="350"/>
    </location>
</feature>
<dbReference type="EMBL" id="JANJYI010000009">
    <property type="protein sequence ID" value="KAK2637244.1"/>
    <property type="molecule type" value="Genomic_DNA"/>
</dbReference>
<reference evidence="7" key="1">
    <citation type="journal article" date="2023" name="Plant J.">
        <title>Genome sequences and population genomics provide insights into the demographic history, inbreeding, and mutation load of two 'living fossil' tree species of Dipteronia.</title>
        <authorList>
            <person name="Feng Y."/>
            <person name="Comes H.P."/>
            <person name="Chen J."/>
            <person name="Zhu S."/>
            <person name="Lu R."/>
            <person name="Zhang X."/>
            <person name="Li P."/>
            <person name="Qiu J."/>
            <person name="Olsen K.M."/>
            <person name="Qiu Y."/>
        </authorList>
    </citation>
    <scope>NUCLEOTIDE SEQUENCE</scope>
    <source>
        <strain evidence="7">KIB01</strain>
    </source>
</reference>
<evidence type="ECO:0000259" key="6">
    <source>
        <dbReference type="PROSITE" id="PS50966"/>
    </source>
</evidence>
<feature type="region of interest" description="Disordered" evidence="5">
    <location>
        <begin position="373"/>
        <end position="397"/>
    </location>
</feature>
<keyword evidence="3" id="KW-0862">Zinc</keyword>
<comment type="caution">
    <text evidence="7">The sequence shown here is derived from an EMBL/GenBank/DDBJ whole genome shotgun (WGS) entry which is preliminary data.</text>
</comment>
<dbReference type="GO" id="GO:0008270">
    <property type="term" value="F:zinc ion binding"/>
    <property type="evidence" value="ECO:0007669"/>
    <property type="project" value="UniProtKB-KW"/>
</dbReference>
<accession>A0AAD9WMU8</accession>
<protein>
    <recommendedName>
        <fullName evidence="6">SWIM-type domain-containing protein</fullName>
    </recommendedName>
</protein>
<dbReference type="Pfam" id="PF04434">
    <property type="entry name" value="SWIM"/>
    <property type="match status" value="1"/>
</dbReference>
<evidence type="ECO:0000256" key="5">
    <source>
        <dbReference type="SAM" id="MobiDB-lite"/>
    </source>
</evidence>
<feature type="domain" description="SWIM-type" evidence="6">
    <location>
        <begin position="242"/>
        <end position="285"/>
    </location>
</feature>
<evidence type="ECO:0000313" key="8">
    <source>
        <dbReference type="Proteomes" id="UP001280121"/>
    </source>
</evidence>
<evidence type="ECO:0000256" key="3">
    <source>
        <dbReference type="ARBA" id="ARBA00022833"/>
    </source>
</evidence>
<proteinExistence type="predicted"/>
<dbReference type="InterPro" id="IPR006564">
    <property type="entry name" value="Znf_PMZ"/>
</dbReference>
<dbReference type="Proteomes" id="UP001280121">
    <property type="component" value="Unassembled WGS sequence"/>
</dbReference>
<keyword evidence="1" id="KW-0479">Metal-binding</keyword>
<keyword evidence="8" id="KW-1185">Reference proteome</keyword>
<organism evidence="7 8">
    <name type="scientific">Dipteronia dyeriana</name>
    <dbReference type="NCBI Taxonomy" id="168575"/>
    <lineage>
        <taxon>Eukaryota</taxon>
        <taxon>Viridiplantae</taxon>
        <taxon>Streptophyta</taxon>
        <taxon>Embryophyta</taxon>
        <taxon>Tracheophyta</taxon>
        <taxon>Spermatophyta</taxon>
        <taxon>Magnoliopsida</taxon>
        <taxon>eudicotyledons</taxon>
        <taxon>Gunneridae</taxon>
        <taxon>Pentapetalae</taxon>
        <taxon>rosids</taxon>
        <taxon>malvids</taxon>
        <taxon>Sapindales</taxon>
        <taxon>Sapindaceae</taxon>
        <taxon>Hippocastanoideae</taxon>
        <taxon>Acereae</taxon>
        <taxon>Dipteronia</taxon>
    </lineage>
</organism>
<dbReference type="SMART" id="SM00575">
    <property type="entry name" value="ZnF_PMZ"/>
    <property type="match status" value="1"/>
</dbReference>
<feature type="compositionally biased region" description="Polar residues" evidence="5">
    <location>
        <begin position="373"/>
        <end position="384"/>
    </location>
</feature>
<gene>
    <name evidence="7" type="ORF">Ddye_032036</name>
</gene>
<sequence>MTTLPQTFRPSMPIEMVDDEDVALLLHRENVDPLVCISVEEIGHETPEMKHKQPESSHNLHHVTPHHEFHYTHKSYMHVSTMDEFERSDVPNMVAHLDDIREGLQSPSRHCSFKDTMGNQHIPKHEEIETQYNYIPERVSNRYDEQFAHVQRLVPPSCTFYSINSGEVAPRPVTMRLEVGELFASKKHLKLQLGNYALANRFQIRVFKFDTTRYQLTTATDVAIGVKDEEARYMRIYPITFYTFHVKDGGLDGNVDLTTKTCTCKEFDVDQLPCAHALTCIRLRGFSFVDYCSPYYSSAFLDTTYSGEIHPVGQPSEWLVHEDIASRIVHPPIGHRGLGRPKQNHTPSFGEEVTKRSCTTCYRIGHNSHTCTYPKSSRPSSAMRNISEIGEANGSHN</sequence>
<evidence type="ECO:0000256" key="1">
    <source>
        <dbReference type="ARBA" id="ARBA00022723"/>
    </source>
</evidence>
<dbReference type="PROSITE" id="PS50966">
    <property type="entry name" value="ZF_SWIM"/>
    <property type="match status" value="1"/>
</dbReference>
<evidence type="ECO:0000256" key="4">
    <source>
        <dbReference type="PROSITE-ProRule" id="PRU00325"/>
    </source>
</evidence>
<evidence type="ECO:0000256" key="2">
    <source>
        <dbReference type="ARBA" id="ARBA00022771"/>
    </source>
</evidence>
<dbReference type="InterPro" id="IPR007527">
    <property type="entry name" value="Znf_SWIM"/>
</dbReference>
<name>A0AAD9WMU8_9ROSI</name>
<keyword evidence="2 4" id="KW-0863">Zinc-finger</keyword>
<dbReference type="AlphaFoldDB" id="A0AAD9WMU8"/>
<evidence type="ECO:0000313" key="7">
    <source>
        <dbReference type="EMBL" id="KAK2637244.1"/>
    </source>
</evidence>